<evidence type="ECO:0000313" key="1">
    <source>
        <dbReference type="EMBL" id="TYI23229.1"/>
    </source>
</evidence>
<name>A0A5D2Q4P8_GOSTO</name>
<accession>A0A5D2Q4P8</accession>
<protein>
    <submittedName>
        <fullName evidence="1">Uncharacterized protein</fullName>
    </submittedName>
</protein>
<dbReference type="Proteomes" id="UP000322667">
    <property type="component" value="Chromosome A06"/>
</dbReference>
<dbReference type="PANTHER" id="PTHR38146">
    <property type="entry name" value="30S RIBOSOMAL PROTEIN S12, CHLOROPLASTIC"/>
    <property type="match status" value="1"/>
</dbReference>
<feature type="non-terminal residue" evidence="1">
    <location>
        <position position="1"/>
    </location>
</feature>
<dbReference type="AlphaFoldDB" id="A0A5D2Q4P8"/>
<evidence type="ECO:0000313" key="2">
    <source>
        <dbReference type="Proteomes" id="UP000322667"/>
    </source>
</evidence>
<gene>
    <name evidence="1" type="ORF">ES332_A06G150200v1</name>
</gene>
<proteinExistence type="predicted"/>
<dbReference type="PANTHER" id="PTHR38146:SF8">
    <property type="entry name" value="TIFY DOMAIN-CONTAINING PROTEIN"/>
    <property type="match status" value="1"/>
</dbReference>
<dbReference type="EMBL" id="CM017615">
    <property type="protein sequence ID" value="TYI23229.1"/>
    <property type="molecule type" value="Genomic_DNA"/>
</dbReference>
<reference evidence="1 2" key="1">
    <citation type="submission" date="2019-07" db="EMBL/GenBank/DDBJ databases">
        <title>WGS assembly of Gossypium tomentosum.</title>
        <authorList>
            <person name="Chen Z.J."/>
            <person name="Sreedasyam A."/>
            <person name="Ando A."/>
            <person name="Song Q."/>
            <person name="De L."/>
            <person name="Hulse-Kemp A."/>
            <person name="Ding M."/>
            <person name="Ye W."/>
            <person name="Kirkbride R."/>
            <person name="Jenkins J."/>
            <person name="Plott C."/>
            <person name="Lovell J."/>
            <person name="Lin Y.-M."/>
            <person name="Vaughn R."/>
            <person name="Liu B."/>
            <person name="Li W."/>
            <person name="Simpson S."/>
            <person name="Scheffler B."/>
            <person name="Saski C."/>
            <person name="Grover C."/>
            <person name="Hu G."/>
            <person name="Conover J."/>
            <person name="Carlson J."/>
            <person name="Shu S."/>
            <person name="Boston L."/>
            <person name="Williams M."/>
            <person name="Peterson D."/>
            <person name="Mcgee K."/>
            <person name="Jones D."/>
            <person name="Wendel J."/>
            <person name="Stelly D."/>
            <person name="Grimwood J."/>
            <person name="Schmutz J."/>
        </authorList>
    </citation>
    <scope>NUCLEOTIDE SEQUENCE [LARGE SCALE GENOMIC DNA]</scope>
    <source>
        <strain evidence="1">7179.01</strain>
    </source>
</reference>
<feature type="non-terminal residue" evidence="1">
    <location>
        <position position="220"/>
    </location>
</feature>
<organism evidence="1 2">
    <name type="scientific">Gossypium tomentosum</name>
    <name type="common">Hawaiian cotton</name>
    <name type="synonym">Gossypium sandvicense</name>
    <dbReference type="NCBI Taxonomy" id="34277"/>
    <lineage>
        <taxon>Eukaryota</taxon>
        <taxon>Viridiplantae</taxon>
        <taxon>Streptophyta</taxon>
        <taxon>Embryophyta</taxon>
        <taxon>Tracheophyta</taxon>
        <taxon>Spermatophyta</taxon>
        <taxon>Magnoliopsida</taxon>
        <taxon>eudicotyledons</taxon>
        <taxon>Gunneridae</taxon>
        <taxon>Pentapetalae</taxon>
        <taxon>rosids</taxon>
        <taxon>malvids</taxon>
        <taxon>Malvales</taxon>
        <taxon>Malvaceae</taxon>
        <taxon>Malvoideae</taxon>
        <taxon>Gossypium</taxon>
    </lineage>
</organism>
<keyword evidence="2" id="KW-1185">Reference proteome</keyword>
<sequence>DDSHAPPVSAFLKAPLSFKRIRGMSSPGKYPSFTARTTGVSNPIYSPSFRLLVSVSAQQSGFVVGVLFDLYAFHHSSRNSFCPYPLGFDGGLKKPPIDALRPIILDNACILYITAAIGTELTDAYSPDTIIASSPGKEVHDSVADHPLGSATDHHLGKLLPHQLANQTRAPPQADSSFCSSAYEVLAAVSNCCSPPKGRFLRVTHSSATGNTTSRLTCMC</sequence>